<dbReference type="AlphaFoldDB" id="A0A6I4W9Y1"/>
<proteinExistence type="predicted"/>
<evidence type="ECO:0000259" key="2">
    <source>
        <dbReference type="PROSITE" id="PS51819"/>
    </source>
</evidence>
<keyword evidence="1" id="KW-0479">Metal-binding</keyword>
<dbReference type="OrthoDB" id="2613830at2"/>
<dbReference type="Pfam" id="PF00903">
    <property type="entry name" value="Glyoxalase"/>
    <property type="match status" value="1"/>
</dbReference>
<dbReference type="PROSITE" id="PS51819">
    <property type="entry name" value="VOC"/>
    <property type="match status" value="1"/>
</dbReference>
<gene>
    <name evidence="3" type="ORF">GQ466_18350</name>
</gene>
<reference evidence="3 4" key="1">
    <citation type="submission" date="2019-12" db="EMBL/GenBank/DDBJ databases">
        <title>Nocardia macrotermitis sp. nov. and Nocardia aurantia sp. nov., isolated from the gut of the fungus growing-termite Macrotermes natalensis.</title>
        <authorList>
            <person name="Christine B."/>
            <person name="Rene B."/>
        </authorList>
    </citation>
    <scope>NUCLEOTIDE SEQUENCE [LARGE SCALE GENOMIC DNA]</scope>
    <source>
        <strain evidence="3 4">DSM 102126</strain>
    </source>
</reference>
<dbReference type="SUPFAM" id="SSF54593">
    <property type="entry name" value="Glyoxalase/Bleomycin resistance protein/Dihydroxybiphenyl dioxygenase"/>
    <property type="match status" value="1"/>
</dbReference>
<dbReference type="Proteomes" id="UP000431901">
    <property type="component" value="Unassembled WGS sequence"/>
</dbReference>
<dbReference type="InterPro" id="IPR004360">
    <property type="entry name" value="Glyas_Fos-R_dOase_dom"/>
</dbReference>
<dbReference type="EMBL" id="WUTW01000003">
    <property type="protein sequence ID" value="MXQ65983.1"/>
    <property type="molecule type" value="Genomic_DNA"/>
</dbReference>
<dbReference type="Gene3D" id="3.10.180.10">
    <property type="entry name" value="2,3-Dihydroxybiphenyl 1,2-Dioxygenase, domain 1"/>
    <property type="match status" value="1"/>
</dbReference>
<evidence type="ECO:0000256" key="1">
    <source>
        <dbReference type="ARBA" id="ARBA00022723"/>
    </source>
</evidence>
<dbReference type="InterPro" id="IPR029068">
    <property type="entry name" value="Glyas_Bleomycin-R_OHBP_Dase"/>
</dbReference>
<organism evidence="3 4">
    <name type="scientific">Actinomadura rayongensis</name>
    <dbReference type="NCBI Taxonomy" id="1429076"/>
    <lineage>
        <taxon>Bacteria</taxon>
        <taxon>Bacillati</taxon>
        <taxon>Actinomycetota</taxon>
        <taxon>Actinomycetes</taxon>
        <taxon>Streptosporangiales</taxon>
        <taxon>Thermomonosporaceae</taxon>
        <taxon>Actinomadura</taxon>
    </lineage>
</organism>
<dbReference type="InterPro" id="IPR051785">
    <property type="entry name" value="MMCE/EMCE_epimerase"/>
</dbReference>
<dbReference type="GO" id="GO:0046491">
    <property type="term" value="P:L-methylmalonyl-CoA metabolic process"/>
    <property type="evidence" value="ECO:0007669"/>
    <property type="project" value="TreeGrafter"/>
</dbReference>
<keyword evidence="4" id="KW-1185">Reference proteome</keyword>
<comment type="caution">
    <text evidence="3">The sequence shown here is derived from an EMBL/GenBank/DDBJ whole genome shotgun (WGS) entry which is preliminary data.</text>
</comment>
<dbReference type="GO" id="GO:0046872">
    <property type="term" value="F:metal ion binding"/>
    <property type="evidence" value="ECO:0007669"/>
    <property type="project" value="UniProtKB-KW"/>
</dbReference>
<feature type="domain" description="VOC" evidence="2">
    <location>
        <begin position="43"/>
        <end position="191"/>
    </location>
</feature>
<evidence type="ECO:0000313" key="3">
    <source>
        <dbReference type="EMBL" id="MXQ65983.1"/>
    </source>
</evidence>
<dbReference type="InterPro" id="IPR037523">
    <property type="entry name" value="VOC_core"/>
</dbReference>
<dbReference type="GO" id="GO:0004493">
    <property type="term" value="F:methylmalonyl-CoA epimerase activity"/>
    <property type="evidence" value="ECO:0007669"/>
    <property type="project" value="TreeGrafter"/>
</dbReference>
<name>A0A6I4W9Y1_9ACTN</name>
<accession>A0A6I4W9Y1</accession>
<protein>
    <submittedName>
        <fullName evidence="3">Glyoxalase</fullName>
    </submittedName>
</protein>
<dbReference type="PANTHER" id="PTHR43048:SF6">
    <property type="entry name" value="BLR8189 PROTEIN"/>
    <property type="match status" value="1"/>
</dbReference>
<evidence type="ECO:0000313" key="4">
    <source>
        <dbReference type="Proteomes" id="UP000431901"/>
    </source>
</evidence>
<dbReference type="PANTHER" id="PTHR43048">
    <property type="entry name" value="METHYLMALONYL-COA EPIMERASE"/>
    <property type="match status" value="1"/>
</dbReference>
<sequence>MADDRTVPAAGNLAKSRSWCGVTWDNGGSAGRGNGEHASVSRGIDHIGVTVPDLDAATRFFVEAFDAAVLYDTLRRDDGPVGGPDTERRLGVPAGTAEVAIRMLALPNGPGIELFEFRTPRRRDPAVPSDLGWQHVAFYVDDLDAAAARVSRAGGIPLGDPRPLPGPESGPRNRFWYARTPWGGTLELLTYPDPQPYEETTDLRRHRP</sequence>